<protein>
    <recommendedName>
        <fullName evidence="8">Probable molybdenum cofactor guanylyltransferase</fullName>
        <shortName evidence="8">MoCo guanylyltransferase</shortName>
        <ecNumber evidence="8">2.7.7.77</ecNumber>
    </recommendedName>
    <alternativeName>
        <fullName evidence="8">GTP:molybdopterin guanylyltransferase</fullName>
    </alternativeName>
    <alternativeName>
        <fullName evidence="8">Mo-MPT guanylyltransferase</fullName>
    </alternativeName>
    <alternativeName>
        <fullName evidence="8">Molybdopterin guanylyltransferase</fullName>
    </alternativeName>
    <alternativeName>
        <fullName evidence="8">Molybdopterin-guanine dinucleotide synthase</fullName>
        <shortName evidence="8">MGD synthase</shortName>
    </alternativeName>
</protein>
<keyword evidence="6 8" id="KW-0342">GTP-binding</keyword>
<evidence type="ECO:0000256" key="3">
    <source>
        <dbReference type="ARBA" id="ARBA00022723"/>
    </source>
</evidence>
<evidence type="ECO:0000313" key="10">
    <source>
        <dbReference type="EMBL" id="AJH00818.1"/>
    </source>
</evidence>
<evidence type="ECO:0000256" key="5">
    <source>
        <dbReference type="ARBA" id="ARBA00022842"/>
    </source>
</evidence>
<keyword evidence="4 8" id="KW-0547">Nucleotide-binding</keyword>
<keyword evidence="7 8" id="KW-0501">Molybdenum cofactor biosynthesis</keyword>
<feature type="binding site" evidence="8">
    <location>
        <position position="100"/>
    </location>
    <ligand>
        <name>Mg(2+)</name>
        <dbReference type="ChEBI" id="CHEBI:18420"/>
    </ligand>
</feature>
<organism evidence="10 11">
    <name type="scientific">Clostridium beijerinckii</name>
    <name type="common">Clostridium MP</name>
    <dbReference type="NCBI Taxonomy" id="1520"/>
    <lineage>
        <taxon>Bacteria</taxon>
        <taxon>Bacillati</taxon>
        <taxon>Bacillota</taxon>
        <taxon>Clostridia</taxon>
        <taxon>Eubacteriales</taxon>
        <taxon>Clostridiaceae</taxon>
        <taxon>Clostridium</taxon>
    </lineage>
</organism>
<dbReference type="HAMAP" id="MF_00316">
    <property type="entry name" value="MobA"/>
    <property type="match status" value="1"/>
</dbReference>
<dbReference type="InterPro" id="IPR029044">
    <property type="entry name" value="Nucleotide-diphossugar_trans"/>
</dbReference>
<evidence type="ECO:0000256" key="4">
    <source>
        <dbReference type="ARBA" id="ARBA00022741"/>
    </source>
</evidence>
<dbReference type="AlphaFoldDB" id="A0A0B5QRX3"/>
<comment type="cofactor">
    <cofactor evidence="8">
        <name>Mg(2+)</name>
        <dbReference type="ChEBI" id="CHEBI:18420"/>
    </cofactor>
</comment>
<comment type="catalytic activity">
    <reaction evidence="8">
        <text>Mo-molybdopterin + GTP + H(+) = Mo-molybdopterin guanine dinucleotide + diphosphate</text>
        <dbReference type="Rhea" id="RHEA:34243"/>
        <dbReference type="ChEBI" id="CHEBI:15378"/>
        <dbReference type="ChEBI" id="CHEBI:33019"/>
        <dbReference type="ChEBI" id="CHEBI:37565"/>
        <dbReference type="ChEBI" id="CHEBI:71302"/>
        <dbReference type="ChEBI" id="CHEBI:71310"/>
        <dbReference type="EC" id="2.7.7.77"/>
    </reaction>
</comment>
<keyword evidence="3 8" id="KW-0479">Metal-binding</keyword>
<evidence type="ECO:0000256" key="7">
    <source>
        <dbReference type="ARBA" id="ARBA00023150"/>
    </source>
</evidence>
<dbReference type="RefSeq" id="WP_041898772.1">
    <property type="nucleotide sequence ID" value="NZ_CP010086.2"/>
</dbReference>
<evidence type="ECO:0000256" key="2">
    <source>
        <dbReference type="ARBA" id="ARBA00022679"/>
    </source>
</evidence>
<keyword evidence="10" id="KW-0548">Nucleotidyltransferase</keyword>
<comment type="similarity">
    <text evidence="8">Belongs to the MobA family.</text>
</comment>
<dbReference type="GO" id="GO:0005525">
    <property type="term" value="F:GTP binding"/>
    <property type="evidence" value="ECO:0007669"/>
    <property type="project" value="UniProtKB-UniRule"/>
</dbReference>
<keyword evidence="1 8" id="KW-0963">Cytoplasm</keyword>
<dbReference type="GO" id="GO:0005737">
    <property type="term" value="C:cytoplasm"/>
    <property type="evidence" value="ECO:0007669"/>
    <property type="project" value="UniProtKB-SubCell"/>
</dbReference>
<name>A0A0B5QRX3_CLOBE</name>
<dbReference type="Proteomes" id="UP000031866">
    <property type="component" value="Chromosome"/>
</dbReference>
<feature type="binding site" evidence="8">
    <location>
        <position position="24"/>
    </location>
    <ligand>
        <name>GTP</name>
        <dbReference type="ChEBI" id="CHEBI:37565"/>
    </ligand>
</feature>
<dbReference type="Pfam" id="PF12804">
    <property type="entry name" value="NTP_transf_3"/>
    <property type="match status" value="1"/>
</dbReference>
<comment type="domain">
    <text evidence="8">The N-terminal domain determines nucleotide recognition and specific binding, while the C-terminal domain determines the specific binding to the target protein.</text>
</comment>
<feature type="binding site" evidence="8">
    <location>
        <begin position="12"/>
        <end position="14"/>
    </location>
    <ligand>
        <name>GTP</name>
        <dbReference type="ChEBI" id="CHEBI:37565"/>
    </ligand>
</feature>
<feature type="binding site" evidence="8">
    <location>
        <position position="71"/>
    </location>
    <ligand>
        <name>GTP</name>
        <dbReference type="ChEBI" id="CHEBI:37565"/>
    </ligand>
</feature>
<dbReference type="EC" id="2.7.7.77" evidence="8"/>
<dbReference type="EMBL" id="CP010086">
    <property type="protein sequence ID" value="AJH00818.1"/>
    <property type="molecule type" value="Genomic_DNA"/>
</dbReference>
<dbReference type="PANTHER" id="PTHR19136:SF81">
    <property type="entry name" value="MOLYBDENUM COFACTOR GUANYLYLTRANSFERASE"/>
    <property type="match status" value="1"/>
</dbReference>
<reference evidence="11" key="1">
    <citation type="submission" date="2014-12" db="EMBL/GenBank/DDBJ databases">
        <title>Genome sequence of Clostridium beijerinckii strain 59B.</title>
        <authorList>
            <person name="Little G.T."/>
            <person name="Minton N.P."/>
        </authorList>
    </citation>
    <scope>NUCLEOTIDE SEQUENCE [LARGE SCALE GENOMIC DNA]</scope>
    <source>
        <strain evidence="11">59B</strain>
    </source>
</reference>
<dbReference type="InterPro" id="IPR013482">
    <property type="entry name" value="Molybde_CF_guanTrfase"/>
</dbReference>
<feature type="domain" description="MobA-like NTP transferase" evidence="9">
    <location>
        <begin position="9"/>
        <end position="151"/>
    </location>
</feature>
<dbReference type="GO" id="GO:0061603">
    <property type="term" value="F:molybdenum cofactor guanylyltransferase activity"/>
    <property type="evidence" value="ECO:0007669"/>
    <property type="project" value="UniProtKB-EC"/>
</dbReference>
<comment type="caution">
    <text evidence="8">Lacks conserved residue(s) required for the propagation of feature annotation.</text>
</comment>
<dbReference type="Gene3D" id="3.90.550.10">
    <property type="entry name" value="Spore Coat Polysaccharide Biosynthesis Protein SpsA, Chain A"/>
    <property type="match status" value="1"/>
</dbReference>
<evidence type="ECO:0000256" key="6">
    <source>
        <dbReference type="ARBA" id="ARBA00023134"/>
    </source>
</evidence>
<feature type="binding site" evidence="8">
    <location>
        <position position="100"/>
    </location>
    <ligand>
        <name>GTP</name>
        <dbReference type="ChEBI" id="CHEBI:37565"/>
    </ligand>
</feature>
<evidence type="ECO:0000313" key="11">
    <source>
        <dbReference type="Proteomes" id="UP000031866"/>
    </source>
</evidence>
<evidence type="ECO:0000259" key="9">
    <source>
        <dbReference type="Pfam" id="PF12804"/>
    </source>
</evidence>
<proteinExistence type="inferred from homology"/>
<evidence type="ECO:0000256" key="1">
    <source>
        <dbReference type="ARBA" id="ARBA00022490"/>
    </source>
</evidence>
<accession>A0A0B5QRX3</accession>
<dbReference type="OrthoDB" id="9788394at2"/>
<comment type="function">
    <text evidence="8">Transfers a GMP moiety from GTP to Mo-molybdopterin (Mo-MPT) cofactor (Moco or molybdenum cofactor) to form Mo-molybdopterin guanine dinucleotide (Mo-MGD) cofactor.</text>
</comment>
<dbReference type="CDD" id="cd02503">
    <property type="entry name" value="MobA"/>
    <property type="match status" value="1"/>
</dbReference>
<gene>
    <name evidence="8" type="primary">mobA</name>
    <name evidence="10" type="ORF">LF65_04278</name>
</gene>
<comment type="subcellular location">
    <subcellularLocation>
        <location evidence="8">Cytoplasm</location>
    </subcellularLocation>
</comment>
<dbReference type="GO" id="GO:0006777">
    <property type="term" value="P:Mo-molybdopterin cofactor biosynthetic process"/>
    <property type="evidence" value="ECO:0007669"/>
    <property type="project" value="UniProtKB-KW"/>
</dbReference>
<dbReference type="KEGG" id="cbei:LF65_04278"/>
<dbReference type="PANTHER" id="PTHR19136">
    <property type="entry name" value="MOLYBDENUM COFACTOR GUANYLYLTRANSFERASE"/>
    <property type="match status" value="1"/>
</dbReference>
<sequence>MNVEVFKTAVILAGGKSSRMGFDKQFLRINEVRIMEKLIHELSKEFEDIIIVTNKPEEYKTAENGIRIISDEIKEIGPLSGIYGGLKESKSKYVYFIACDMPNVNLKYIKYIKKVLTNSKANACVAKREGKLEPFNAFYSVDILPEIEKLITLNRRSIAGLIDIIEPIFIEENVLKKYDYSFDMFINLNSKEDLEIYNRKNKQEENYV</sequence>
<keyword evidence="5 8" id="KW-0460">Magnesium</keyword>
<dbReference type="STRING" id="1520.LF65_04278"/>
<dbReference type="GO" id="GO:0046872">
    <property type="term" value="F:metal ion binding"/>
    <property type="evidence" value="ECO:0007669"/>
    <property type="project" value="UniProtKB-KW"/>
</dbReference>
<dbReference type="InterPro" id="IPR025877">
    <property type="entry name" value="MobA-like_NTP_Trfase"/>
</dbReference>
<dbReference type="SUPFAM" id="SSF53448">
    <property type="entry name" value="Nucleotide-diphospho-sugar transferases"/>
    <property type="match status" value="1"/>
</dbReference>
<keyword evidence="2 8" id="KW-0808">Transferase</keyword>
<evidence type="ECO:0000256" key="8">
    <source>
        <dbReference type="HAMAP-Rule" id="MF_00316"/>
    </source>
</evidence>